<name>A0A0C3PPW1_PISTI</name>
<keyword evidence="2" id="KW-1185">Reference proteome</keyword>
<reference evidence="2" key="2">
    <citation type="submission" date="2015-01" db="EMBL/GenBank/DDBJ databases">
        <title>Evolutionary Origins and Diversification of the Mycorrhizal Mutualists.</title>
        <authorList>
            <consortium name="DOE Joint Genome Institute"/>
            <consortium name="Mycorrhizal Genomics Consortium"/>
            <person name="Kohler A."/>
            <person name="Kuo A."/>
            <person name="Nagy L.G."/>
            <person name="Floudas D."/>
            <person name="Copeland A."/>
            <person name="Barry K.W."/>
            <person name="Cichocki N."/>
            <person name="Veneault-Fourrey C."/>
            <person name="LaButti K."/>
            <person name="Lindquist E.A."/>
            <person name="Lipzen A."/>
            <person name="Lundell T."/>
            <person name="Morin E."/>
            <person name="Murat C."/>
            <person name="Riley R."/>
            <person name="Ohm R."/>
            <person name="Sun H."/>
            <person name="Tunlid A."/>
            <person name="Henrissat B."/>
            <person name="Grigoriev I.V."/>
            <person name="Hibbett D.S."/>
            <person name="Martin F."/>
        </authorList>
    </citation>
    <scope>NUCLEOTIDE SEQUENCE [LARGE SCALE GENOMIC DNA]</scope>
    <source>
        <strain evidence="2">Marx 270</strain>
    </source>
</reference>
<dbReference type="AlphaFoldDB" id="A0A0C3PPW1"/>
<sequence>MGSGAGMGEEAASTENTRRIAHKKMIARETVRVCIPELHEYEKTCRGGGLTIEERMNE</sequence>
<accession>A0A0C3PPW1</accession>
<dbReference type="EMBL" id="KN831952">
    <property type="protein sequence ID" value="KIO10524.1"/>
    <property type="molecule type" value="Genomic_DNA"/>
</dbReference>
<dbReference type="HOGENOM" id="CLU_2980110_0_0_1"/>
<organism evidence="1 2">
    <name type="scientific">Pisolithus tinctorius Marx 270</name>
    <dbReference type="NCBI Taxonomy" id="870435"/>
    <lineage>
        <taxon>Eukaryota</taxon>
        <taxon>Fungi</taxon>
        <taxon>Dikarya</taxon>
        <taxon>Basidiomycota</taxon>
        <taxon>Agaricomycotina</taxon>
        <taxon>Agaricomycetes</taxon>
        <taxon>Agaricomycetidae</taxon>
        <taxon>Boletales</taxon>
        <taxon>Sclerodermatineae</taxon>
        <taxon>Pisolithaceae</taxon>
        <taxon>Pisolithus</taxon>
    </lineage>
</organism>
<reference evidence="1 2" key="1">
    <citation type="submission" date="2014-04" db="EMBL/GenBank/DDBJ databases">
        <authorList>
            <consortium name="DOE Joint Genome Institute"/>
            <person name="Kuo A."/>
            <person name="Kohler A."/>
            <person name="Costa M.D."/>
            <person name="Nagy L.G."/>
            <person name="Floudas D."/>
            <person name="Copeland A."/>
            <person name="Barry K.W."/>
            <person name="Cichocki N."/>
            <person name="Veneault-Fourrey C."/>
            <person name="LaButti K."/>
            <person name="Lindquist E.A."/>
            <person name="Lipzen A."/>
            <person name="Lundell T."/>
            <person name="Morin E."/>
            <person name="Murat C."/>
            <person name="Sun H."/>
            <person name="Tunlid A."/>
            <person name="Henrissat B."/>
            <person name="Grigoriev I.V."/>
            <person name="Hibbett D.S."/>
            <person name="Martin F."/>
            <person name="Nordberg H.P."/>
            <person name="Cantor M.N."/>
            <person name="Hua S.X."/>
        </authorList>
    </citation>
    <scope>NUCLEOTIDE SEQUENCE [LARGE SCALE GENOMIC DNA]</scope>
    <source>
        <strain evidence="1 2">Marx 270</strain>
    </source>
</reference>
<protein>
    <submittedName>
        <fullName evidence="1">Uncharacterized protein</fullName>
    </submittedName>
</protein>
<gene>
    <name evidence="1" type="ORF">M404DRAFT_995718</name>
</gene>
<dbReference type="Proteomes" id="UP000054217">
    <property type="component" value="Unassembled WGS sequence"/>
</dbReference>
<evidence type="ECO:0000313" key="1">
    <source>
        <dbReference type="EMBL" id="KIO10524.1"/>
    </source>
</evidence>
<evidence type="ECO:0000313" key="2">
    <source>
        <dbReference type="Proteomes" id="UP000054217"/>
    </source>
</evidence>
<dbReference type="InParanoid" id="A0A0C3PPW1"/>
<proteinExistence type="predicted"/>